<reference evidence="1 2" key="1">
    <citation type="submission" date="2014-12" db="EMBL/GenBank/DDBJ databases">
        <title>Genome sequence of Morococcus cerebrosus.</title>
        <authorList>
            <person name="Shin S.-K."/>
            <person name="Yi H."/>
        </authorList>
    </citation>
    <scope>NUCLEOTIDE SEQUENCE [LARGE SCALE GENOMIC DNA]</scope>
    <source>
        <strain evidence="1 2">CIP 81.93</strain>
    </source>
</reference>
<evidence type="ECO:0000313" key="2">
    <source>
        <dbReference type="Proteomes" id="UP000031390"/>
    </source>
</evidence>
<comment type="caution">
    <text evidence="1">The sequence shown here is derived from an EMBL/GenBank/DDBJ whole genome shotgun (WGS) entry which is preliminary data.</text>
</comment>
<sequence>MTRSVDFVSKGRLKTTPVSDDPSVDGTLLFAAEPFRLIFLFNRLEKRP</sequence>
<gene>
    <name evidence="1" type="ORF">MCC93_21490</name>
</gene>
<evidence type="ECO:0000313" key="1">
    <source>
        <dbReference type="EMBL" id="KIC06412.1"/>
    </source>
</evidence>
<dbReference type="EMBL" id="JUFZ01000104">
    <property type="protein sequence ID" value="KIC06412.1"/>
    <property type="molecule type" value="Genomic_DNA"/>
</dbReference>
<name>A0A0C1GX34_9NEIS</name>
<dbReference type="Proteomes" id="UP000031390">
    <property type="component" value="Unassembled WGS sequence"/>
</dbReference>
<dbReference type="AlphaFoldDB" id="A0A0C1GX34"/>
<organism evidence="1 2">
    <name type="scientific">Morococcus cerebrosus</name>
    <dbReference type="NCBI Taxonomy" id="1056807"/>
    <lineage>
        <taxon>Bacteria</taxon>
        <taxon>Pseudomonadati</taxon>
        <taxon>Pseudomonadota</taxon>
        <taxon>Betaproteobacteria</taxon>
        <taxon>Neisseriales</taxon>
        <taxon>Neisseriaceae</taxon>
        <taxon>Morococcus</taxon>
    </lineage>
</organism>
<accession>A0A0C1GX34</accession>
<proteinExistence type="predicted"/>
<protein>
    <submittedName>
        <fullName evidence="1">Uncharacterized protein</fullName>
    </submittedName>
</protein>